<evidence type="ECO:0000256" key="1">
    <source>
        <dbReference type="SAM" id="MobiDB-lite"/>
    </source>
</evidence>
<reference evidence="2 3" key="1">
    <citation type="submission" date="2020-01" db="EMBL/GenBank/DDBJ databases">
        <authorList>
            <person name="Gupta K D."/>
        </authorList>
    </citation>
    <scope>NUCLEOTIDE SEQUENCE [LARGE SCALE GENOMIC DNA]</scope>
</reference>
<evidence type="ECO:0000313" key="2">
    <source>
        <dbReference type="EMBL" id="CAA7268620.1"/>
    </source>
</evidence>
<name>A0A8S0WG57_CYCAE</name>
<gene>
    <name evidence="2" type="ORF">AAE3_LOCUS10710</name>
</gene>
<sequence length="269" mass="30590">MPISYGGAGQDGRDSQSGLPPYVPHTPPSNGPLYVSNGEQEPLYGTFNHTKPRIESAKSLSLLHLLVAVVVGFAIGYCLNDTIYSDAYAARRREWAREWEEQRQNARRELEQQKEVARQTLSWSGWQGSPRCLRHGAREYTATLSSEFRILDLVQECFNKAVDTHGGSLYPAQCDRIDNGKILGTWVVTNEPSCRTWWGYFNDKGCYTVGKRHYEAVLENLLWGDDWREMCDTTPNTLPNGVYYESPTSCAQWGGRTHGMWITDDWNCH</sequence>
<keyword evidence="3" id="KW-1185">Reference proteome</keyword>
<organism evidence="2 3">
    <name type="scientific">Cyclocybe aegerita</name>
    <name type="common">Black poplar mushroom</name>
    <name type="synonym">Agrocybe aegerita</name>
    <dbReference type="NCBI Taxonomy" id="1973307"/>
    <lineage>
        <taxon>Eukaryota</taxon>
        <taxon>Fungi</taxon>
        <taxon>Dikarya</taxon>
        <taxon>Basidiomycota</taxon>
        <taxon>Agaricomycotina</taxon>
        <taxon>Agaricomycetes</taxon>
        <taxon>Agaricomycetidae</taxon>
        <taxon>Agaricales</taxon>
        <taxon>Agaricineae</taxon>
        <taxon>Bolbitiaceae</taxon>
        <taxon>Cyclocybe</taxon>
    </lineage>
</organism>
<feature type="compositionally biased region" description="Gly residues" evidence="1">
    <location>
        <begin position="1"/>
        <end position="10"/>
    </location>
</feature>
<evidence type="ECO:0000313" key="3">
    <source>
        <dbReference type="Proteomes" id="UP000467700"/>
    </source>
</evidence>
<feature type="region of interest" description="Disordered" evidence="1">
    <location>
        <begin position="1"/>
        <end position="33"/>
    </location>
</feature>
<protein>
    <submittedName>
        <fullName evidence="2">Uncharacterized protein</fullName>
    </submittedName>
</protein>
<dbReference type="EMBL" id="CACVBS010000068">
    <property type="protein sequence ID" value="CAA7268620.1"/>
    <property type="molecule type" value="Genomic_DNA"/>
</dbReference>
<comment type="caution">
    <text evidence="2">The sequence shown here is derived from an EMBL/GenBank/DDBJ whole genome shotgun (WGS) entry which is preliminary data.</text>
</comment>
<proteinExistence type="predicted"/>
<dbReference type="AlphaFoldDB" id="A0A8S0WG57"/>
<dbReference type="Proteomes" id="UP000467700">
    <property type="component" value="Unassembled WGS sequence"/>
</dbReference>
<accession>A0A8S0WG57</accession>
<feature type="compositionally biased region" description="Pro residues" evidence="1">
    <location>
        <begin position="21"/>
        <end position="30"/>
    </location>
</feature>
<dbReference type="OrthoDB" id="3153758at2759"/>